<feature type="region of interest" description="Disordered" evidence="1">
    <location>
        <begin position="1"/>
        <end position="33"/>
    </location>
</feature>
<dbReference type="AlphaFoldDB" id="A0A8J5QWV8"/>
<dbReference type="Proteomes" id="UP000729913">
    <property type="component" value="Unassembled WGS sequence"/>
</dbReference>
<accession>A0A8J5QWV8</accession>
<dbReference type="EMBL" id="JAAOIC020000049">
    <property type="protein sequence ID" value="KAG8036160.1"/>
    <property type="molecule type" value="Genomic_DNA"/>
</dbReference>
<proteinExistence type="predicted"/>
<evidence type="ECO:0000256" key="1">
    <source>
        <dbReference type="SAM" id="MobiDB-lite"/>
    </source>
</evidence>
<name>A0A8J5QWV8_9HYME</name>
<reference evidence="2" key="2">
    <citation type="submission" date="2021-04" db="EMBL/GenBank/DDBJ databases">
        <title>Genome-wide patterns of bracovirus chromosomal integration into multiple host tissues during parasitism.</title>
        <authorList>
            <person name="Chebbi M.A.C."/>
        </authorList>
    </citation>
    <scope>NUCLEOTIDE SEQUENCE</scope>
    <source>
        <tissue evidence="2">Whole body</tissue>
    </source>
</reference>
<protein>
    <submittedName>
        <fullName evidence="2">Uncharacterized protein</fullName>
    </submittedName>
</protein>
<keyword evidence="3" id="KW-1185">Reference proteome</keyword>
<organism evidence="2 3">
    <name type="scientific">Cotesia typhae</name>
    <dbReference type="NCBI Taxonomy" id="2053667"/>
    <lineage>
        <taxon>Eukaryota</taxon>
        <taxon>Metazoa</taxon>
        <taxon>Ecdysozoa</taxon>
        <taxon>Arthropoda</taxon>
        <taxon>Hexapoda</taxon>
        <taxon>Insecta</taxon>
        <taxon>Pterygota</taxon>
        <taxon>Neoptera</taxon>
        <taxon>Endopterygota</taxon>
        <taxon>Hymenoptera</taxon>
        <taxon>Apocrita</taxon>
        <taxon>Ichneumonoidea</taxon>
        <taxon>Braconidae</taxon>
        <taxon>Microgastrinae</taxon>
        <taxon>Cotesia</taxon>
    </lineage>
</organism>
<comment type="caution">
    <text evidence="2">The sequence shown here is derived from an EMBL/GenBank/DDBJ whole genome shotgun (WGS) entry which is preliminary data.</text>
</comment>
<evidence type="ECO:0000313" key="2">
    <source>
        <dbReference type="EMBL" id="KAG8036160.1"/>
    </source>
</evidence>
<feature type="compositionally biased region" description="Pro residues" evidence="1">
    <location>
        <begin position="20"/>
        <end position="31"/>
    </location>
</feature>
<gene>
    <name evidence="2" type="ORF">G9C98_004740</name>
</gene>
<sequence>MSEKASGLRQPSKIGRPCCTGPPKPAVPSPSPRSSMTIAELECFVNKPTCERHSIYFGQSIYLNVLEYTIYTVDVVVILL</sequence>
<reference evidence="2" key="1">
    <citation type="submission" date="2020-03" db="EMBL/GenBank/DDBJ databases">
        <authorList>
            <person name="Chebbi M.A."/>
            <person name="Drezen J.M."/>
        </authorList>
    </citation>
    <scope>NUCLEOTIDE SEQUENCE</scope>
    <source>
        <tissue evidence="2">Whole body</tissue>
    </source>
</reference>
<evidence type="ECO:0000313" key="3">
    <source>
        <dbReference type="Proteomes" id="UP000729913"/>
    </source>
</evidence>